<evidence type="ECO:0000313" key="2">
    <source>
        <dbReference type="Proteomes" id="UP000269945"/>
    </source>
</evidence>
<comment type="caution">
    <text evidence="1">The sequence shown here is derived from an EMBL/GenBank/DDBJ whole genome shotgun (WGS) entry which is preliminary data.</text>
</comment>
<keyword evidence="2" id="KW-1185">Reference proteome</keyword>
<dbReference type="AlphaFoldDB" id="A0A9X9PU80"/>
<protein>
    <submittedName>
        <fullName evidence="1">Uncharacterized protein</fullName>
    </submittedName>
</protein>
<name>A0A9X9PU80_GULGU</name>
<sequence>MIPGAHPVLMPSFCGFYYSSQFLELVLGNQKKPASLWWLIWTQAVVKLLTEFKGRKTQFDNAV</sequence>
<evidence type="ECO:0000313" key="1">
    <source>
        <dbReference type="EMBL" id="VCW66663.1"/>
    </source>
</evidence>
<dbReference type="EMBL" id="CYRY02002002">
    <property type="protein sequence ID" value="VCW66663.1"/>
    <property type="molecule type" value="Genomic_DNA"/>
</dbReference>
<accession>A0A9X9PU80</accession>
<organism evidence="1 2">
    <name type="scientific">Gulo gulo</name>
    <name type="common">Wolverine</name>
    <name type="synonym">Gluton</name>
    <dbReference type="NCBI Taxonomy" id="48420"/>
    <lineage>
        <taxon>Eukaryota</taxon>
        <taxon>Metazoa</taxon>
        <taxon>Chordata</taxon>
        <taxon>Craniata</taxon>
        <taxon>Vertebrata</taxon>
        <taxon>Euteleostomi</taxon>
        <taxon>Mammalia</taxon>
        <taxon>Eutheria</taxon>
        <taxon>Laurasiatheria</taxon>
        <taxon>Carnivora</taxon>
        <taxon>Caniformia</taxon>
        <taxon>Musteloidea</taxon>
        <taxon>Mustelidae</taxon>
        <taxon>Guloninae</taxon>
        <taxon>Gulo</taxon>
    </lineage>
</organism>
<proteinExistence type="predicted"/>
<reference evidence="1 2" key="1">
    <citation type="submission" date="2018-10" db="EMBL/GenBank/DDBJ databases">
        <authorList>
            <person name="Ekblom R."/>
            <person name="Jareborg N."/>
        </authorList>
    </citation>
    <scope>NUCLEOTIDE SEQUENCE [LARGE SCALE GENOMIC DNA]</scope>
    <source>
        <tissue evidence="1">Muscle</tissue>
    </source>
</reference>
<gene>
    <name evidence="1" type="ORF">BN2614_LOCUS3</name>
</gene>
<dbReference type="Proteomes" id="UP000269945">
    <property type="component" value="Unassembled WGS sequence"/>
</dbReference>